<dbReference type="AlphaFoldDB" id="A0A0A8B3I8"/>
<dbReference type="InterPro" id="IPR005794">
    <property type="entry name" value="Fmt"/>
</dbReference>
<feature type="region of interest" description="Disordered" evidence="6">
    <location>
        <begin position="202"/>
        <end position="231"/>
    </location>
</feature>
<dbReference type="HAMAP" id="MF_00182">
    <property type="entry name" value="Formyl_trans"/>
    <property type="match status" value="1"/>
</dbReference>
<reference evidence="9 10" key="2">
    <citation type="journal article" date="2015" name="Genome Announc.">
        <title>Complete Genome Sequence of Coriobacteriaceae Strain 68-1-3, a Novel Mucus-Degrading Isolate from the Swine Intestinal Tract.</title>
        <authorList>
            <person name="Looft T."/>
            <person name="Bayles D.O."/>
            <person name="Alt D.P."/>
            <person name="Stanton T.B."/>
        </authorList>
    </citation>
    <scope>NUCLEOTIDE SEQUENCE [LARGE SCALE GENOMIC DNA]</scope>
    <source>
        <strain evidence="9 10">68-1-3</strain>
    </source>
</reference>
<gene>
    <name evidence="5" type="primary">fmt</name>
    <name evidence="9" type="ORF">JI75_03860</name>
</gene>
<dbReference type="OrthoDB" id="9802815at2"/>
<evidence type="ECO:0000259" key="7">
    <source>
        <dbReference type="Pfam" id="PF00551"/>
    </source>
</evidence>
<comment type="catalytic activity">
    <reaction evidence="5">
        <text>L-methionyl-tRNA(fMet) + (6R)-10-formyltetrahydrofolate = N-formyl-L-methionyl-tRNA(fMet) + (6S)-5,6,7,8-tetrahydrofolate + H(+)</text>
        <dbReference type="Rhea" id="RHEA:24380"/>
        <dbReference type="Rhea" id="RHEA-COMP:9952"/>
        <dbReference type="Rhea" id="RHEA-COMP:9953"/>
        <dbReference type="ChEBI" id="CHEBI:15378"/>
        <dbReference type="ChEBI" id="CHEBI:57453"/>
        <dbReference type="ChEBI" id="CHEBI:78530"/>
        <dbReference type="ChEBI" id="CHEBI:78844"/>
        <dbReference type="ChEBI" id="CHEBI:195366"/>
        <dbReference type="EC" id="2.1.2.9"/>
    </reaction>
</comment>
<dbReference type="Pfam" id="PF00551">
    <property type="entry name" value="Formyl_trans_N"/>
    <property type="match status" value="1"/>
</dbReference>
<dbReference type="HOGENOM" id="CLU_033347_1_1_11"/>
<evidence type="ECO:0000313" key="9">
    <source>
        <dbReference type="EMBL" id="AJC11929.1"/>
    </source>
</evidence>
<dbReference type="SUPFAM" id="SSF53328">
    <property type="entry name" value="Formyltransferase"/>
    <property type="match status" value="1"/>
</dbReference>
<evidence type="ECO:0000259" key="8">
    <source>
        <dbReference type="Pfam" id="PF02911"/>
    </source>
</evidence>
<sequence length="315" mass="33869">MRVVFMGTPPIAATILESLAEKHEIVSVYSRPDAVRKRGNGLVASPVKQLAEHLGIPVRTPRTLRDPDEVAYLDALAPDVICVAAYGALLPESVLSIPRHGCLNVHASALPRWRGAAPIERAILAGDERAGVCVMRMEAGLDTGDFACMREVEIGSSNAGDLTARLARCGAEALIEALDLADRSELSWTAQDEAAVTYADKIGKGELDPRPDDSAEDVERKVRASSGAHPSHSVIADRDTILESVRVLAESDEDLAEGLEPGQARFSRKRFVLKCSEGAVEVLGLRPRGKKSMDARSFAAGIQNVKNIVMEWGTE</sequence>
<keyword evidence="4 5" id="KW-0648">Protein biosynthesis</keyword>
<name>A0A0A8B3I8_9ACTN</name>
<dbReference type="InterPro" id="IPR036477">
    <property type="entry name" value="Formyl_transf_N_sf"/>
</dbReference>
<dbReference type="STRING" id="1531429.JI75_03860"/>
<evidence type="ECO:0000256" key="1">
    <source>
        <dbReference type="ARBA" id="ARBA00010699"/>
    </source>
</evidence>
<dbReference type="Pfam" id="PF02911">
    <property type="entry name" value="Formyl_trans_C"/>
    <property type="match status" value="1"/>
</dbReference>
<dbReference type="KEGG" id="cbac:JI75_03860"/>
<dbReference type="GO" id="GO:0005829">
    <property type="term" value="C:cytosol"/>
    <property type="evidence" value="ECO:0007669"/>
    <property type="project" value="TreeGrafter"/>
</dbReference>
<dbReference type="SUPFAM" id="SSF50486">
    <property type="entry name" value="FMT C-terminal domain-like"/>
    <property type="match status" value="1"/>
</dbReference>
<dbReference type="EC" id="2.1.2.9" evidence="2 5"/>
<organism evidence="9 10">
    <name type="scientific">Berryella intestinalis</name>
    <dbReference type="NCBI Taxonomy" id="1531429"/>
    <lineage>
        <taxon>Bacteria</taxon>
        <taxon>Bacillati</taxon>
        <taxon>Actinomycetota</taxon>
        <taxon>Coriobacteriia</taxon>
        <taxon>Eggerthellales</taxon>
        <taxon>Eggerthellaceae</taxon>
        <taxon>Berryella</taxon>
    </lineage>
</organism>
<dbReference type="InterPro" id="IPR002376">
    <property type="entry name" value="Formyl_transf_N"/>
</dbReference>
<evidence type="ECO:0000256" key="2">
    <source>
        <dbReference type="ARBA" id="ARBA00012261"/>
    </source>
</evidence>
<evidence type="ECO:0000256" key="5">
    <source>
        <dbReference type="HAMAP-Rule" id="MF_00182"/>
    </source>
</evidence>
<dbReference type="GO" id="GO:0004479">
    <property type="term" value="F:methionyl-tRNA formyltransferase activity"/>
    <property type="evidence" value="ECO:0007669"/>
    <property type="project" value="UniProtKB-UniRule"/>
</dbReference>
<reference evidence="10" key="1">
    <citation type="submission" date="2014-08" db="EMBL/GenBank/DDBJ databases">
        <title>Coriobacteriaceae sp. complete genome.</title>
        <authorList>
            <person name="Looft T."/>
            <person name="Bayles D.O."/>
            <person name="Stanton T.B."/>
        </authorList>
    </citation>
    <scope>NUCLEOTIDE SEQUENCE [LARGE SCALE GENOMIC DNA]</scope>
    <source>
        <strain evidence="10">68-1-3</strain>
    </source>
</reference>
<evidence type="ECO:0000313" key="10">
    <source>
        <dbReference type="Proteomes" id="UP000031121"/>
    </source>
</evidence>
<dbReference type="NCBIfam" id="TIGR00460">
    <property type="entry name" value="fmt"/>
    <property type="match status" value="1"/>
</dbReference>
<dbReference type="PANTHER" id="PTHR11138">
    <property type="entry name" value="METHIONYL-TRNA FORMYLTRANSFERASE"/>
    <property type="match status" value="1"/>
</dbReference>
<accession>A0A0A8B3I8</accession>
<dbReference type="InterPro" id="IPR001555">
    <property type="entry name" value="GART_AS"/>
</dbReference>
<dbReference type="Gene3D" id="3.40.50.12230">
    <property type="match status" value="1"/>
</dbReference>
<dbReference type="InterPro" id="IPR041711">
    <property type="entry name" value="Met-tRNA-FMT_N"/>
</dbReference>
<dbReference type="InterPro" id="IPR005793">
    <property type="entry name" value="Formyl_trans_C"/>
</dbReference>
<comment type="function">
    <text evidence="5">Attaches a formyl group to the free amino group of methionyl-tRNA(fMet). The formyl group appears to play a dual role in the initiator identity of N-formylmethionyl-tRNA by promoting its recognition by IF2 and preventing the misappropriation of this tRNA by the elongation apparatus.</text>
</comment>
<comment type="similarity">
    <text evidence="1 5">Belongs to the Fmt family.</text>
</comment>
<evidence type="ECO:0000256" key="6">
    <source>
        <dbReference type="SAM" id="MobiDB-lite"/>
    </source>
</evidence>
<dbReference type="RefSeq" id="WP_039688866.1">
    <property type="nucleotide sequence ID" value="NZ_CP009302.1"/>
</dbReference>
<keyword evidence="10" id="KW-1185">Reference proteome</keyword>
<protein>
    <recommendedName>
        <fullName evidence="2 5">Methionyl-tRNA formyltransferase</fullName>
        <ecNumber evidence="2 5">2.1.2.9</ecNumber>
    </recommendedName>
</protein>
<proteinExistence type="inferred from homology"/>
<feature type="compositionally biased region" description="Basic and acidic residues" evidence="6">
    <location>
        <begin position="202"/>
        <end position="222"/>
    </location>
</feature>
<keyword evidence="3 5" id="KW-0808">Transferase</keyword>
<evidence type="ECO:0000256" key="3">
    <source>
        <dbReference type="ARBA" id="ARBA00022679"/>
    </source>
</evidence>
<evidence type="ECO:0000256" key="4">
    <source>
        <dbReference type="ARBA" id="ARBA00022917"/>
    </source>
</evidence>
<feature type="domain" description="Formyl transferase N-terminal" evidence="7">
    <location>
        <begin position="1"/>
        <end position="178"/>
    </location>
</feature>
<dbReference type="InterPro" id="IPR011034">
    <property type="entry name" value="Formyl_transferase-like_C_sf"/>
</dbReference>
<dbReference type="EMBL" id="CP009302">
    <property type="protein sequence ID" value="AJC11929.1"/>
    <property type="molecule type" value="Genomic_DNA"/>
</dbReference>
<dbReference type="PANTHER" id="PTHR11138:SF5">
    <property type="entry name" value="METHIONYL-TRNA FORMYLTRANSFERASE, MITOCHONDRIAL"/>
    <property type="match status" value="1"/>
</dbReference>
<feature type="domain" description="Formyl transferase C-terminal" evidence="8">
    <location>
        <begin position="212"/>
        <end position="302"/>
    </location>
</feature>
<dbReference type="PROSITE" id="PS00373">
    <property type="entry name" value="GART"/>
    <property type="match status" value="1"/>
</dbReference>
<dbReference type="Proteomes" id="UP000031121">
    <property type="component" value="Chromosome"/>
</dbReference>
<feature type="binding site" evidence="5">
    <location>
        <begin position="108"/>
        <end position="111"/>
    </location>
    <ligand>
        <name>(6S)-5,6,7,8-tetrahydrofolate</name>
        <dbReference type="ChEBI" id="CHEBI:57453"/>
    </ligand>
</feature>
<dbReference type="CDD" id="cd08646">
    <property type="entry name" value="FMT_core_Met-tRNA-FMT_N"/>
    <property type="match status" value="1"/>
</dbReference>